<proteinExistence type="predicted"/>
<dbReference type="AlphaFoldDB" id="A0A1H1JKD8"/>
<dbReference type="EMBL" id="FNKP01000003">
    <property type="protein sequence ID" value="SDR50189.1"/>
    <property type="molecule type" value="Genomic_DNA"/>
</dbReference>
<evidence type="ECO:0000313" key="4">
    <source>
        <dbReference type="Proteomes" id="UP000183487"/>
    </source>
</evidence>
<evidence type="ECO:0000313" key="3">
    <source>
        <dbReference type="EMBL" id="SDR50189.1"/>
    </source>
</evidence>
<accession>A0A1H1JKD8</accession>
<feature type="compositionally biased region" description="Basic and acidic residues" evidence="1">
    <location>
        <begin position="60"/>
        <end position="69"/>
    </location>
</feature>
<evidence type="ECO:0000259" key="2">
    <source>
        <dbReference type="Pfam" id="PF11160"/>
    </source>
</evidence>
<dbReference type="InterPro" id="IPR021331">
    <property type="entry name" value="Hva1_TUDOR"/>
</dbReference>
<sequence>MPTLSKGDKVQWQTSQGRTEGTVTRKVSGTAKAGGHVAKASPDNPQYEVESSKSGKTAIHKADALKKVR</sequence>
<dbReference type="RefSeq" id="WP_074771784.1">
    <property type="nucleotide sequence ID" value="NZ_FNKP01000003.1"/>
</dbReference>
<name>A0A1H1JKD8_9BURK</name>
<feature type="region of interest" description="Disordered" evidence="1">
    <location>
        <begin position="1"/>
        <end position="69"/>
    </location>
</feature>
<keyword evidence="4" id="KW-1185">Reference proteome</keyword>
<dbReference type="Gene3D" id="2.30.30.1060">
    <property type="match status" value="1"/>
</dbReference>
<gene>
    <name evidence="3" type="ORF">SAMN05443245_6601</name>
</gene>
<dbReference type="Pfam" id="PF11160">
    <property type="entry name" value="Hva1_TUDOR"/>
    <property type="match status" value="1"/>
</dbReference>
<organism evidence="3 4">
    <name type="scientific">Paraburkholderia fungorum</name>
    <dbReference type="NCBI Taxonomy" id="134537"/>
    <lineage>
        <taxon>Bacteria</taxon>
        <taxon>Pseudomonadati</taxon>
        <taxon>Pseudomonadota</taxon>
        <taxon>Betaproteobacteria</taxon>
        <taxon>Burkholderiales</taxon>
        <taxon>Burkholderiaceae</taxon>
        <taxon>Paraburkholderia</taxon>
    </lineage>
</organism>
<dbReference type="OrthoDB" id="71751at2"/>
<reference evidence="4" key="1">
    <citation type="submission" date="2016-10" db="EMBL/GenBank/DDBJ databases">
        <authorList>
            <person name="Varghese N."/>
        </authorList>
    </citation>
    <scope>NUCLEOTIDE SEQUENCE [LARGE SCALE GENOMIC DNA]</scope>
    <source>
        <strain evidence="4">GAS106B</strain>
    </source>
</reference>
<dbReference type="Proteomes" id="UP000183487">
    <property type="component" value="Unassembled WGS sequence"/>
</dbReference>
<protein>
    <recommendedName>
        <fullName evidence="2">Hypervirulence associated protein TUDOR domain-containing protein</fullName>
    </recommendedName>
</protein>
<feature type="compositionally biased region" description="Polar residues" evidence="1">
    <location>
        <begin position="11"/>
        <end position="27"/>
    </location>
</feature>
<evidence type="ECO:0000256" key="1">
    <source>
        <dbReference type="SAM" id="MobiDB-lite"/>
    </source>
</evidence>
<feature type="domain" description="Hypervirulence associated protein TUDOR" evidence="2">
    <location>
        <begin position="7"/>
        <end position="65"/>
    </location>
</feature>